<evidence type="ECO:0000313" key="2">
    <source>
        <dbReference type="Proteomes" id="UP000515908"/>
    </source>
</evidence>
<proteinExistence type="predicted"/>
<evidence type="ECO:0000313" key="1">
    <source>
        <dbReference type="EMBL" id="CAD2213636.1"/>
    </source>
</evidence>
<dbReference type="AlphaFoldDB" id="A0A7G2C1W8"/>
<dbReference type="Proteomes" id="UP000515908">
    <property type="component" value="Chromosome 02"/>
</dbReference>
<protein>
    <submittedName>
        <fullName evidence="1">Uncharacterized protein</fullName>
    </submittedName>
</protein>
<sequence length="208" mass="20688">MQCGHPVACQARRTPNGVVVHTAVGGGADACVGLLVQCETRNTGGTFIIMGAPVAVVDAANDTRAAVRGRRLTVRALLAPGLRVGVAVRDVGDTLGTVVGETVAVLAKGALIVLHAGGAELVCAVHAAEAVCRGELSVAAVGALAAVVVGVAPLECPHAGLLCRRRMQVVVTGMTQSAVCATGTVGDCTGEARRSCGGNHEVILACVA</sequence>
<keyword evidence="2" id="KW-1185">Reference proteome</keyword>
<dbReference type="EMBL" id="LR877146">
    <property type="protein sequence ID" value="CAD2213636.1"/>
    <property type="molecule type" value="Genomic_DNA"/>
</dbReference>
<reference evidence="1 2" key="1">
    <citation type="submission" date="2020-08" db="EMBL/GenBank/DDBJ databases">
        <authorList>
            <person name="Newling K."/>
            <person name="Davey J."/>
            <person name="Forrester S."/>
        </authorList>
    </citation>
    <scope>NUCLEOTIDE SEQUENCE [LARGE SCALE GENOMIC DNA]</scope>
    <source>
        <strain evidence="2">Crithidia deanei Carvalho (ATCC PRA-265)</strain>
    </source>
</reference>
<gene>
    <name evidence="1" type="ORF">ADEAN_000107900</name>
</gene>
<name>A0A7G2C1W8_9TRYP</name>
<dbReference type="VEuPathDB" id="TriTrypDB:ADEAN_000107900"/>
<organism evidence="1 2">
    <name type="scientific">Angomonas deanei</name>
    <dbReference type="NCBI Taxonomy" id="59799"/>
    <lineage>
        <taxon>Eukaryota</taxon>
        <taxon>Discoba</taxon>
        <taxon>Euglenozoa</taxon>
        <taxon>Kinetoplastea</taxon>
        <taxon>Metakinetoplastina</taxon>
        <taxon>Trypanosomatida</taxon>
        <taxon>Trypanosomatidae</taxon>
        <taxon>Strigomonadinae</taxon>
        <taxon>Angomonas</taxon>
    </lineage>
</organism>
<accession>A0A7G2C1W8</accession>